<name>A0A3N4GP62_9LACT</name>
<dbReference type="PROSITE" id="PS00893">
    <property type="entry name" value="NUDIX_BOX"/>
    <property type="match status" value="1"/>
</dbReference>
<dbReference type="PANTHER" id="PTHR43046:SF2">
    <property type="entry name" value="8-OXO-DGTP DIPHOSPHATASE-RELATED"/>
    <property type="match status" value="1"/>
</dbReference>
<evidence type="ECO:0000313" key="4">
    <source>
        <dbReference type="EMBL" id="RPA62436.1"/>
    </source>
</evidence>
<proteinExistence type="predicted"/>
<evidence type="ECO:0000256" key="1">
    <source>
        <dbReference type="ARBA" id="ARBA00001946"/>
    </source>
</evidence>
<protein>
    <submittedName>
        <fullName evidence="4">NUDIX domain-containing protein</fullName>
    </submittedName>
</protein>
<dbReference type="PROSITE" id="PS51462">
    <property type="entry name" value="NUDIX"/>
    <property type="match status" value="1"/>
</dbReference>
<evidence type="ECO:0000256" key="2">
    <source>
        <dbReference type="ARBA" id="ARBA00022801"/>
    </source>
</evidence>
<evidence type="ECO:0000313" key="5">
    <source>
        <dbReference type="Proteomes" id="UP000273977"/>
    </source>
</evidence>
<dbReference type="AlphaFoldDB" id="A0A3N4GP62"/>
<dbReference type="OrthoDB" id="9787880at2"/>
<keyword evidence="5" id="KW-1185">Reference proteome</keyword>
<dbReference type="SUPFAM" id="SSF55811">
    <property type="entry name" value="Nudix"/>
    <property type="match status" value="1"/>
</dbReference>
<organism evidence="4 5">
    <name type="scientific">Aerococcus agrisoli</name>
    <dbReference type="NCBI Taxonomy" id="2487350"/>
    <lineage>
        <taxon>Bacteria</taxon>
        <taxon>Bacillati</taxon>
        <taxon>Bacillota</taxon>
        <taxon>Bacilli</taxon>
        <taxon>Lactobacillales</taxon>
        <taxon>Aerococcaceae</taxon>
        <taxon>Aerococcus</taxon>
    </lineage>
</organism>
<dbReference type="Pfam" id="PF00293">
    <property type="entry name" value="NUDIX"/>
    <property type="match status" value="1"/>
</dbReference>
<gene>
    <name evidence="4" type="ORF">EF384_02125</name>
</gene>
<reference evidence="4 5" key="1">
    <citation type="submission" date="2018-11" db="EMBL/GenBank/DDBJ databases">
        <title>Aerococcus sp. SJQ22, whole genome shotgun sequence.</title>
        <authorList>
            <person name="Sun L."/>
            <person name="Gao X."/>
            <person name="Chen W."/>
            <person name="Huang K."/>
        </authorList>
    </citation>
    <scope>NUCLEOTIDE SEQUENCE [LARGE SCALE GENOMIC DNA]</scope>
    <source>
        <strain evidence="4 5">SJQ22</strain>
    </source>
</reference>
<dbReference type="Proteomes" id="UP000273977">
    <property type="component" value="Unassembled WGS sequence"/>
</dbReference>
<dbReference type="EMBL" id="RKMG01000004">
    <property type="protein sequence ID" value="RPA62436.1"/>
    <property type="molecule type" value="Genomic_DNA"/>
</dbReference>
<dbReference type="InterPro" id="IPR020084">
    <property type="entry name" value="NUDIX_hydrolase_CS"/>
</dbReference>
<evidence type="ECO:0000259" key="3">
    <source>
        <dbReference type="PROSITE" id="PS51462"/>
    </source>
</evidence>
<feature type="domain" description="Nudix hydrolase" evidence="3">
    <location>
        <begin position="7"/>
        <end position="143"/>
    </location>
</feature>
<comment type="cofactor">
    <cofactor evidence="1">
        <name>Mg(2+)</name>
        <dbReference type="ChEBI" id="CHEBI:18420"/>
    </cofactor>
</comment>
<dbReference type="PANTHER" id="PTHR43046">
    <property type="entry name" value="GDP-MANNOSE MANNOSYL HYDROLASE"/>
    <property type="match status" value="1"/>
</dbReference>
<comment type="caution">
    <text evidence="4">The sequence shown here is derived from an EMBL/GenBank/DDBJ whole genome shotgun (WGS) entry which is preliminary data.</text>
</comment>
<dbReference type="GO" id="GO:0016787">
    <property type="term" value="F:hydrolase activity"/>
    <property type="evidence" value="ECO:0007669"/>
    <property type="project" value="UniProtKB-KW"/>
</dbReference>
<dbReference type="InterPro" id="IPR015797">
    <property type="entry name" value="NUDIX_hydrolase-like_dom_sf"/>
</dbReference>
<keyword evidence="2" id="KW-0378">Hydrolase</keyword>
<dbReference type="InterPro" id="IPR000086">
    <property type="entry name" value="NUDIX_hydrolase_dom"/>
</dbReference>
<dbReference type="RefSeq" id="WP_123779341.1">
    <property type="nucleotide sequence ID" value="NZ_RKMG01000004.1"/>
</dbReference>
<dbReference type="Gene3D" id="3.90.79.10">
    <property type="entry name" value="Nucleoside Triphosphate Pyrophosphohydrolase"/>
    <property type="match status" value="1"/>
</dbReference>
<sequence>MSEEKHYANPSAGILLLTRENNEGKQILLQYRGNTKMLPNVWDCISGHVEQNESVRQAIVREAMEELGITVLADDLAFVGVTHLQLDASTTYYNFFFTTDVFKGTPEILEPQKHDDLAWFYIDELPNMADQMADNRLDAIMHLESGVFYREVNFS</sequence>
<accession>A0A3N4GP62</accession>